<sequence length="183" mass="20168">MADHHGSAGVVAEVARELRGEVPSEAEQLDLLVSENRPAGDLIRWDKAKVAAEAERTRKAGRPNGAQNLATRELKRWLVQLLGRTPQEWRVRWLMIQPEELARRLGCSVAEAWDRQDRIAQSLQGYFMANMQPVDDQGRAVPLVALSIGGQVGQANGAQPWSEWFQGAQDAGPLLDVTPEEGA</sequence>
<name>A0ABW0EZ55_9HYPH</name>
<dbReference type="Proteomes" id="UP001595976">
    <property type="component" value="Unassembled WGS sequence"/>
</dbReference>
<reference evidence="2" key="1">
    <citation type="journal article" date="2019" name="Int. J. Syst. Evol. Microbiol.">
        <title>The Global Catalogue of Microorganisms (GCM) 10K type strain sequencing project: providing services to taxonomists for standard genome sequencing and annotation.</title>
        <authorList>
            <consortium name="The Broad Institute Genomics Platform"/>
            <consortium name="The Broad Institute Genome Sequencing Center for Infectious Disease"/>
            <person name="Wu L."/>
            <person name="Ma J."/>
        </authorList>
    </citation>
    <scope>NUCLEOTIDE SEQUENCE [LARGE SCALE GENOMIC DNA]</scope>
    <source>
        <strain evidence="2">CGMCC 1.15643</strain>
    </source>
</reference>
<accession>A0ABW0EZ55</accession>
<comment type="caution">
    <text evidence="1">The sequence shown here is derived from an EMBL/GenBank/DDBJ whole genome shotgun (WGS) entry which is preliminary data.</text>
</comment>
<evidence type="ECO:0000313" key="1">
    <source>
        <dbReference type="EMBL" id="MFC5291466.1"/>
    </source>
</evidence>
<organism evidence="1 2">
    <name type="scientific">Bosea minatitlanensis</name>
    <dbReference type="NCBI Taxonomy" id="128782"/>
    <lineage>
        <taxon>Bacteria</taxon>
        <taxon>Pseudomonadati</taxon>
        <taxon>Pseudomonadota</taxon>
        <taxon>Alphaproteobacteria</taxon>
        <taxon>Hyphomicrobiales</taxon>
        <taxon>Boseaceae</taxon>
        <taxon>Bosea</taxon>
    </lineage>
</organism>
<dbReference type="RefSeq" id="WP_260349389.1">
    <property type="nucleotide sequence ID" value="NZ_JAOAOS010000015.1"/>
</dbReference>
<protein>
    <submittedName>
        <fullName evidence="1">Uncharacterized protein</fullName>
    </submittedName>
</protein>
<gene>
    <name evidence="1" type="ORF">ACFPK2_00500</name>
</gene>
<keyword evidence="2" id="KW-1185">Reference proteome</keyword>
<evidence type="ECO:0000313" key="2">
    <source>
        <dbReference type="Proteomes" id="UP001595976"/>
    </source>
</evidence>
<dbReference type="EMBL" id="JBHSLI010000001">
    <property type="protein sequence ID" value="MFC5291466.1"/>
    <property type="molecule type" value="Genomic_DNA"/>
</dbReference>
<proteinExistence type="predicted"/>